<dbReference type="InterPro" id="IPR026960">
    <property type="entry name" value="RVT-Znf"/>
</dbReference>
<evidence type="ECO:0000259" key="1">
    <source>
        <dbReference type="Pfam" id="PF13966"/>
    </source>
</evidence>
<name>A0AAE0CWC4_9ROSI</name>
<reference evidence="2" key="1">
    <citation type="journal article" date="2023" name="Plant J.">
        <title>Genome sequences and population genomics provide insights into the demographic history, inbreeding, and mutation load of two 'living fossil' tree species of Dipteronia.</title>
        <authorList>
            <person name="Feng Y."/>
            <person name="Comes H.P."/>
            <person name="Chen J."/>
            <person name="Zhu S."/>
            <person name="Lu R."/>
            <person name="Zhang X."/>
            <person name="Li P."/>
            <person name="Qiu J."/>
            <person name="Olsen K.M."/>
            <person name="Qiu Y."/>
        </authorList>
    </citation>
    <scope>NUCLEOTIDE SEQUENCE</scope>
    <source>
        <strain evidence="2">KIB01</strain>
    </source>
</reference>
<dbReference type="AlphaFoldDB" id="A0AAE0CWC4"/>
<comment type="caution">
    <text evidence="2">The sequence shown here is derived from an EMBL/GenBank/DDBJ whole genome shotgun (WGS) entry which is preliminary data.</text>
</comment>
<protein>
    <recommendedName>
        <fullName evidence="1">Reverse transcriptase zinc-binding domain-containing protein</fullName>
    </recommendedName>
</protein>
<feature type="domain" description="Reverse transcriptase zinc-binding" evidence="1">
    <location>
        <begin position="269"/>
        <end position="322"/>
    </location>
</feature>
<dbReference type="PANTHER" id="PTHR33116">
    <property type="entry name" value="REVERSE TRANSCRIPTASE ZINC-BINDING DOMAIN-CONTAINING PROTEIN-RELATED-RELATED"/>
    <property type="match status" value="1"/>
</dbReference>
<dbReference type="PANTHER" id="PTHR33116:SF75">
    <property type="entry name" value="RIBONUCLEASE H PROTEIN"/>
    <property type="match status" value="1"/>
</dbReference>
<evidence type="ECO:0000313" key="2">
    <source>
        <dbReference type="EMBL" id="KAK2665233.1"/>
    </source>
</evidence>
<evidence type="ECO:0000313" key="3">
    <source>
        <dbReference type="Proteomes" id="UP001280121"/>
    </source>
</evidence>
<sequence>MMSDAMLGWNKKVGMGSKGFHLFTKAKAAKRNMNHWIVTGKRVSSASKALETKLEDVDNRAKFWRKDGEDGLLVKLDFKKAYDCVDHSFLLFTLEAQRSSLGWKEVSAKGIYCPLFLFNIAIEALNDQDFFWGDGAVKKKIHLVNWDLMCKRKKSGGLGIGRMIDKYNSLLAKWVWCYGYEIDSLWKKVLCAKYGMDLLGLKWICVNKSQFSFFVNTIDRLFGHGSSTTNYMLQSFHAIIVKGDRAKFWFDSFWNYISLKEAFPKGGFYPPKVQVFVWQLLNGRVFVKSVTKRISLSQVAYDVCVLYKAGSEMIDHLFLHSSDVVNFRVVWWFIHLGQFSSSPISLTMLNLKDLCAQRKVAKRSKDVESWIPPPVNNVDFGGFHHGHILYNIRDLIHYMGDVNVCFNSRSTNSVADKLVKLGFFFSSDMIVWEVF</sequence>
<dbReference type="Proteomes" id="UP001280121">
    <property type="component" value="Unassembled WGS sequence"/>
</dbReference>
<gene>
    <name evidence="2" type="ORF">Ddye_003807</name>
</gene>
<dbReference type="EMBL" id="JANJYI010000001">
    <property type="protein sequence ID" value="KAK2665233.1"/>
    <property type="molecule type" value="Genomic_DNA"/>
</dbReference>
<dbReference type="Pfam" id="PF13966">
    <property type="entry name" value="zf-RVT"/>
    <property type="match status" value="1"/>
</dbReference>
<keyword evidence="3" id="KW-1185">Reference proteome</keyword>
<proteinExistence type="predicted"/>
<accession>A0AAE0CWC4</accession>
<organism evidence="2 3">
    <name type="scientific">Dipteronia dyeriana</name>
    <dbReference type="NCBI Taxonomy" id="168575"/>
    <lineage>
        <taxon>Eukaryota</taxon>
        <taxon>Viridiplantae</taxon>
        <taxon>Streptophyta</taxon>
        <taxon>Embryophyta</taxon>
        <taxon>Tracheophyta</taxon>
        <taxon>Spermatophyta</taxon>
        <taxon>Magnoliopsida</taxon>
        <taxon>eudicotyledons</taxon>
        <taxon>Gunneridae</taxon>
        <taxon>Pentapetalae</taxon>
        <taxon>rosids</taxon>
        <taxon>malvids</taxon>
        <taxon>Sapindales</taxon>
        <taxon>Sapindaceae</taxon>
        <taxon>Hippocastanoideae</taxon>
        <taxon>Acereae</taxon>
        <taxon>Dipteronia</taxon>
    </lineage>
</organism>